<sequence length="290" mass="32469">MFSFHRPKVYRSSTGCCICKAKSSSSRFTDSKKYEEDFMKCFKLAEPRQGEICNACVLLVKRWKKLPAGSDRNWKHVVDARAGPGMKSMSKFKSKSKKIDDAGDKMKKKKHFEREYSPTLSDKSDGNEDVDMADVDFLCEEGPSGGSSRTTSPRDSDCEENVIKNRRHKGQAKKRDGSLPEVSDFICSDYWKKETVCCGTIFKGMCGEVIVDYRFLKACSARLEKCKLQTAEVKVGAEAVENSATKMFSDSSSDSGYDESSNQGTIIGDSAFKKEQISIEEINSQILKNN</sequence>
<feature type="region of interest" description="Disordered" evidence="1">
    <location>
        <begin position="85"/>
        <end position="127"/>
    </location>
</feature>
<dbReference type="PANTHER" id="PTHR13422">
    <property type="entry name" value="SIN3-HDAC COMPLEX-ASSOCIATED FACTOR"/>
    <property type="match status" value="1"/>
</dbReference>
<evidence type="ECO:0000313" key="2">
    <source>
        <dbReference type="EMBL" id="KAJ3660118.1"/>
    </source>
</evidence>
<dbReference type="Proteomes" id="UP001168821">
    <property type="component" value="Unassembled WGS sequence"/>
</dbReference>
<organism evidence="2 3">
    <name type="scientific">Zophobas morio</name>
    <dbReference type="NCBI Taxonomy" id="2755281"/>
    <lineage>
        <taxon>Eukaryota</taxon>
        <taxon>Metazoa</taxon>
        <taxon>Ecdysozoa</taxon>
        <taxon>Arthropoda</taxon>
        <taxon>Hexapoda</taxon>
        <taxon>Insecta</taxon>
        <taxon>Pterygota</taxon>
        <taxon>Neoptera</taxon>
        <taxon>Endopterygota</taxon>
        <taxon>Coleoptera</taxon>
        <taxon>Polyphaga</taxon>
        <taxon>Cucujiformia</taxon>
        <taxon>Tenebrionidae</taxon>
        <taxon>Zophobas</taxon>
    </lineage>
</organism>
<dbReference type="GO" id="GO:0070822">
    <property type="term" value="C:Sin3-type complex"/>
    <property type="evidence" value="ECO:0007669"/>
    <property type="project" value="TreeGrafter"/>
</dbReference>
<dbReference type="InterPro" id="IPR026065">
    <property type="entry name" value="FAM60A"/>
</dbReference>
<dbReference type="AlphaFoldDB" id="A0AA38ILI2"/>
<feature type="compositionally biased region" description="Basic and acidic residues" evidence="1">
    <location>
        <begin position="112"/>
        <end position="126"/>
    </location>
</feature>
<dbReference type="GO" id="GO:0030336">
    <property type="term" value="P:negative regulation of cell migration"/>
    <property type="evidence" value="ECO:0007669"/>
    <property type="project" value="TreeGrafter"/>
</dbReference>
<comment type="caution">
    <text evidence="2">The sequence shown here is derived from an EMBL/GenBank/DDBJ whole genome shotgun (WGS) entry which is preliminary data.</text>
</comment>
<dbReference type="EMBL" id="JALNTZ010000002">
    <property type="protein sequence ID" value="KAJ3660118.1"/>
    <property type="molecule type" value="Genomic_DNA"/>
</dbReference>
<name>A0AA38ILI2_9CUCU</name>
<reference evidence="2" key="1">
    <citation type="journal article" date="2023" name="G3 (Bethesda)">
        <title>Whole genome assemblies of Zophobas morio and Tenebrio molitor.</title>
        <authorList>
            <person name="Kaur S."/>
            <person name="Stinson S.A."/>
            <person name="diCenzo G.C."/>
        </authorList>
    </citation>
    <scope>NUCLEOTIDE SEQUENCE</scope>
    <source>
        <strain evidence="2">QUZm001</strain>
    </source>
</reference>
<protein>
    <recommendedName>
        <fullName evidence="4">Protein FAM60A</fullName>
    </recommendedName>
</protein>
<evidence type="ECO:0000256" key="1">
    <source>
        <dbReference type="SAM" id="MobiDB-lite"/>
    </source>
</evidence>
<accession>A0AA38ILI2</accession>
<evidence type="ECO:0000313" key="3">
    <source>
        <dbReference type="Proteomes" id="UP001168821"/>
    </source>
</evidence>
<gene>
    <name evidence="2" type="ORF">Zmor_004588</name>
</gene>
<feature type="region of interest" description="Disordered" evidence="1">
    <location>
        <begin position="142"/>
        <end position="177"/>
    </location>
</feature>
<evidence type="ECO:0008006" key="4">
    <source>
        <dbReference type="Google" id="ProtNLM"/>
    </source>
</evidence>
<dbReference type="Pfam" id="PF15396">
    <property type="entry name" value="FAM60A"/>
    <property type="match status" value="1"/>
</dbReference>
<proteinExistence type="predicted"/>
<dbReference type="PANTHER" id="PTHR13422:SF12">
    <property type="entry name" value="SIN3-HDAC COMPLEX-ASSOCIATED FACTOR"/>
    <property type="match status" value="1"/>
</dbReference>
<keyword evidence="3" id="KW-1185">Reference proteome</keyword>